<dbReference type="EC" id="4.2.2.29" evidence="7"/>
<keyword evidence="6 7" id="KW-0961">Cell wall biogenesis/degradation</keyword>
<dbReference type="KEGG" id="agi:FSB73_11175"/>
<dbReference type="GO" id="GO:0005886">
    <property type="term" value="C:plasma membrane"/>
    <property type="evidence" value="ECO:0007669"/>
    <property type="project" value="UniProtKB-SubCell"/>
</dbReference>
<dbReference type="Gene3D" id="3.30.160.60">
    <property type="entry name" value="Classic Zinc Finger"/>
    <property type="match status" value="1"/>
</dbReference>
<keyword evidence="2 7" id="KW-0812">Transmembrane</keyword>
<dbReference type="AlphaFoldDB" id="A0A5B8VLD6"/>
<dbReference type="RefSeq" id="WP_146781944.1">
    <property type="nucleotide sequence ID" value="NZ_CP042434.1"/>
</dbReference>
<comment type="similarity">
    <text evidence="7">Belongs to the transglycosylase MltG family.</text>
</comment>
<feature type="transmembrane region" description="Helical" evidence="7">
    <location>
        <begin position="7"/>
        <end position="24"/>
    </location>
</feature>
<accession>A0A5B8VLD6</accession>
<dbReference type="InterPro" id="IPR003770">
    <property type="entry name" value="MLTG-like"/>
</dbReference>
<dbReference type="HAMAP" id="MF_02065">
    <property type="entry name" value="MltG"/>
    <property type="match status" value="1"/>
</dbReference>
<evidence type="ECO:0000256" key="7">
    <source>
        <dbReference type="HAMAP-Rule" id="MF_02065"/>
    </source>
</evidence>
<feature type="site" description="Important for catalytic activity" evidence="7">
    <location>
        <position position="216"/>
    </location>
</feature>
<dbReference type="PANTHER" id="PTHR30518">
    <property type="entry name" value="ENDOLYTIC MUREIN TRANSGLYCOSYLASE"/>
    <property type="match status" value="1"/>
</dbReference>
<keyword evidence="5 7" id="KW-0456">Lyase</keyword>
<sequence length="340" mass="38095">MKTIGRIFTFIIIVGGIIFAYLVFAPNTTFNAAKKHLYIRPGSEPASQQIVKQLQTGKIIDNVKVFDFLAPKMNAYKNLVPGRLTVPKHTSVYGLIKILKANKQDTVHFTIKRVRTREGLAAMMGHNLMTDSATTYMYLSNNDSLRQFGVDTFTLNTLLIPGTYNLKWEYTTGQVLAIFAAAKKGFWSRNNRTARAAALGLTPDQATTLASIVEDETMKDSEKDTIASVYLNRLRSGMALGADPTIKYALKDFDMKRILNQDLKVQSPYNTYINKGLPPGPICTPDSVTIEAVLNAPKTDYMYFVAKPDFGGYHNFSRDYAQHLKLAEQFHDALDKKNIK</sequence>
<keyword evidence="3 7" id="KW-1133">Transmembrane helix</keyword>
<keyword evidence="4 7" id="KW-0472">Membrane</keyword>
<dbReference type="Pfam" id="PF02618">
    <property type="entry name" value="YceG"/>
    <property type="match status" value="1"/>
</dbReference>
<evidence type="ECO:0000256" key="3">
    <source>
        <dbReference type="ARBA" id="ARBA00022989"/>
    </source>
</evidence>
<evidence type="ECO:0000256" key="6">
    <source>
        <dbReference type="ARBA" id="ARBA00023316"/>
    </source>
</evidence>
<evidence type="ECO:0000313" key="9">
    <source>
        <dbReference type="Proteomes" id="UP000321291"/>
    </source>
</evidence>
<comment type="function">
    <text evidence="7">Functions as a peptidoglycan terminase that cleaves nascent peptidoglycan strands endolytically to terminate their elongation.</text>
</comment>
<proteinExistence type="inferred from homology"/>
<comment type="catalytic activity">
    <reaction evidence="7">
        <text>a peptidoglycan chain = a peptidoglycan chain with N-acetyl-1,6-anhydromuramyl-[peptide] at the reducing end + a peptidoglycan chain with N-acetylglucosamine at the non-reducing end.</text>
        <dbReference type="EC" id="4.2.2.29"/>
    </reaction>
</comment>
<gene>
    <name evidence="7 8" type="primary">mltG</name>
    <name evidence="8" type="ORF">FSB73_11175</name>
</gene>
<name>A0A5B8VLD6_9BACT</name>
<evidence type="ECO:0000256" key="2">
    <source>
        <dbReference type="ARBA" id="ARBA00022692"/>
    </source>
</evidence>
<comment type="subcellular location">
    <subcellularLocation>
        <location evidence="7">Cell membrane</location>
        <topology evidence="7">Single-pass membrane protein</topology>
    </subcellularLocation>
</comment>
<dbReference type="NCBIfam" id="TIGR00247">
    <property type="entry name" value="endolytic transglycosylase MltG"/>
    <property type="match status" value="1"/>
</dbReference>
<evidence type="ECO:0000256" key="5">
    <source>
        <dbReference type="ARBA" id="ARBA00023239"/>
    </source>
</evidence>
<keyword evidence="9" id="KW-1185">Reference proteome</keyword>
<dbReference type="OrthoDB" id="9814591at2"/>
<dbReference type="EMBL" id="CP042434">
    <property type="protein sequence ID" value="QEC72149.1"/>
    <property type="molecule type" value="Genomic_DNA"/>
</dbReference>
<reference evidence="8 9" key="1">
    <citation type="journal article" date="2017" name="Int. J. Syst. Evol. Microbiol.">
        <title>Arachidicoccus ginsenosidivorans sp. nov., with ginsenoside-converting activity isolated from ginseng cultivating soil.</title>
        <authorList>
            <person name="Siddiqi M.Z."/>
            <person name="Aslam Z."/>
            <person name="Im W.T."/>
        </authorList>
    </citation>
    <scope>NUCLEOTIDE SEQUENCE [LARGE SCALE GENOMIC DNA]</scope>
    <source>
        <strain evidence="8 9">Gsoil 809</strain>
    </source>
</reference>
<protein>
    <recommendedName>
        <fullName evidence="7">Endolytic murein transglycosylase</fullName>
        <ecNumber evidence="7">4.2.2.29</ecNumber>
    </recommendedName>
    <alternativeName>
        <fullName evidence="7">Peptidoglycan lytic transglycosylase</fullName>
    </alternativeName>
    <alternativeName>
        <fullName evidence="7">Peptidoglycan polymerization terminase</fullName>
    </alternativeName>
</protein>
<dbReference type="GO" id="GO:0008932">
    <property type="term" value="F:lytic endotransglycosylase activity"/>
    <property type="evidence" value="ECO:0007669"/>
    <property type="project" value="UniProtKB-UniRule"/>
</dbReference>
<organism evidence="8 9">
    <name type="scientific">Arachidicoccus ginsenosidivorans</name>
    <dbReference type="NCBI Taxonomy" id="496057"/>
    <lineage>
        <taxon>Bacteria</taxon>
        <taxon>Pseudomonadati</taxon>
        <taxon>Bacteroidota</taxon>
        <taxon>Chitinophagia</taxon>
        <taxon>Chitinophagales</taxon>
        <taxon>Chitinophagaceae</taxon>
        <taxon>Arachidicoccus</taxon>
    </lineage>
</organism>
<dbReference type="GO" id="GO:0071555">
    <property type="term" value="P:cell wall organization"/>
    <property type="evidence" value="ECO:0007669"/>
    <property type="project" value="UniProtKB-KW"/>
</dbReference>
<dbReference type="Proteomes" id="UP000321291">
    <property type="component" value="Chromosome"/>
</dbReference>
<evidence type="ECO:0000313" key="8">
    <source>
        <dbReference type="EMBL" id="QEC72149.1"/>
    </source>
</evidence>
<evidence type="ECO:0000256" key="1">
    <source>
        <dbReference type="ARBA" id="ARBA00022475"/>
    </source>
</evidence>
<evidence type="ECO:0000256" key="4">
    <source>
        <dbReference type="ARBA" id="ARBA00023136"/>
    </source>
</evidence>
<keyword evidence="1 7" id="KW-1003">Cell membrane</keyword>
<dbReference type="PANTHER" id="PTHR30518:SF2">
    <property type="entry name" value="ENDOLYTIC MUREIN TRANSGLYCOSYLASE"/>
    <property type="match status" value="1"/>
</dbReference>
<dbReference type="GO" id="GO:0009252">
    <property type="term" value="P:peptidoglycan biosynthetic process"/>
    <property type="evidence" value="ECO:0007669"/>
    <property type="project" value="UniProtKB-UniRule"/>
</dbReference>